<dbReference type="Proteomes" id="UP000300237">
    <property type="component" value="Chromosome"/>
</dbReference>
<evidence type="ECO:0000313" key="18">
    <source>
        <dbReference type="Proteomes" id="UP000671119"/>
    </source>
</evidence>
<dbReference type="STRING" id="115862.BBG46_10290"/>
<reference evidence="8" key="5">
    <citation type="submission" date="2018-07" db="EMBL/GenBank/DDBJ databases">
        <authorList>
            <person name="Shah S."/>
            <person name="Brown T."/>
            <person name="Auld S."/>
            <person name="Bratton K."/>
            <person name="Narechania A."/>
            <person name="Mathema B."/>
            <person name="Gandhi N."/>
        </authorList>
    </citation>
    <scope>NUCLEOTIDE SEQUENCE</scope>
    <source>
        <strain evidence="8">32301_S10</strain>
    </source>
</reference>
<dbReference type="EMBL" id="CFOE01000019">
    <property type="protein sequence ID" value="CFE35448.1"/>
    <property type="molecule type" value="Genomic_DNA"/>
</dbReference>
<evidence type="ECO:0000313" key="17">
    <source>
        <dbReference type="Proteomes" id="UP000300237"/>
    </source>
</evidence>
<dbReference type="EMBL" id="CSAD01000015">
    <property type="protein sequence ID" value="COU72813.1"/>
    <property type="molecule type" value="Genomic_DNA"/>
</dbReference>
<reference evidence="8 16" key="4">
    <citation type="journal article" date="2017" name="N. Engl. J. Med.">
        <title>Transmission of Extensively Drug-Resistant Tuberculosis in South Africa.</title>
        <authorList>
            <person name="Shah N.S."/>
            <person name="Auld S.C."/>
            <person name="Brust J.C."/>
            <person name="Mathema B."/>
            <person name="Ismail N."/>
            <person name="Moodley P."/>
            <person name="Mlisana K."/>
            <person name="Allana S."/>
            <person name="Campbell A."/>
            <person name="Mthiyane T."/>
            <person name="Morris N."/>
            <person name="Mpangase P."/>
            <person name="van der Meulen H."/>
            <person name="Omar S.V."/>
            <person name="Brown T.S."/>
            <person name="Narechania A."/>
            <person name="Shaskina E."/>
            <person name="Kapwata T."/>
            <person name="Kreiswirth B."/>
            <person name="Gandhi N.R."/>
        </authorList>
    </citation>
    <scope>NUCLEOTIDE SEQUENCE [LARGE SCALE GENOMIC DNA]</scope>
    <source>
        <strain evidence="8 16">32301_S10</strain>
    </source>
</reference>
<evidence type="ECO:0000313" key="16">
    <source>
        <dbReference type="Proteomes" id="UP000256381"/>
    </source>
</evidence>
<sequence length="181" mass="20106">MTDRTDADDLDLQRVGARLAARAQIRDIRLLRTQAAVHRAPKPAQGLTYDLEFEPAVDADPATISAFVVRISCHLRIQNQAADDDVKEGDTKDETQDVATADFEFAALFDYHLQEGEDDPTEEELTAYAATTGRFALYPYIREYVYDLTGRLALPPLTLEILSRPMPVSPGAQWPATRGTP</sequence>
<evidence type="ECO:0000313" key="3">
    <source>
        <dbReference type="EMBL" id="CLW55494.1"/>
    </source>
</evidence>
<evidence type="ECO:0000313" key="1">
    <source>
        <dbReference type="EMBL" id="CFE35448.1"/>
    </source>
</evidence>
<reference evidence="3 15" key="2">
    <citation type="submission" date="2015-03" db="EMBL/GenBank/DDBJ databases">
        <authorList>
            <consortium name="Pathogen Informatics"/>
            <person name="Murphy D."/>
        </authorList>
    </citation>
    <scope>NUCLEOTIDE SEQUENCE [LARGE SCALE GENOMIC DNA]</scope>
    <source>
        <strain evidence="3 15">0268S</strain>
    </source>
</reference>
<dbReference type="Proteomes" id="UP000048289">
    <property type="component" value="Unassembled WGS sequence"/>
</dbReference>
<evidence type="ECO:0000313" key="4">
    <source>
        <dbReference type="EMBL" id="COU72813.1"/>
    </source>
</evidence>
<protein>
    <submittedName>
        <fullName evidence="7">SecB-like chaperone</fullName>
    </submittedName>
</protein>
<evidence type="ECO:0000313" key="12">
    <source>
        <dbReference type="Proteomes" id="UP000045842"/>
    </source>
</evidence>
<dbReference type="Proteomes" id="UP000044938">
    <property type="component" value="Unassembled WGS sequence"/>
</dbReference>
<evidence type="ECO:0000313" key="5">
    <source>
        <dbReference type="EMBL" id="COV01857.1"/>
    </source>
</evidence>
<dbReference type="InterPro" id="IPR035958">
    <property type="entry name" value="SecB-like_sf"/>
</dbReference>
<dbReference type="Proteomes" id="UP000038802">
    <property type="component" value="Unassembled WGS sequence"/>
</dbReference>
<dbReference type="SUPFAM" id="SSF54611">
    <property type="entry name" value="SecB-like"/>
    <property type="match status" value="1"/>
</dbReference>
<dbReference type="SMR" id="A0A045JP56"/>
<dbReference type="EMBL" id="LR027516">
    <property type="protein sequence ID" value="VCU50229.1"/>
    <property type="molecule type" value="Genomic_DNA"/>
</dbReference>
<evidence type="ECO:0000313" key="6">
    <source>
        <dbReference type="EMBL" id="COV42180.1"/>
    </source>
</evidence>
<dbReference type="Proteomes" id="UP000048948">
    <property type="component" value="Unassembled WGS sequence"/>
</dbReference>
<evidence type="ECO:0000313" key="13">
    <source>
        <dbReference type="Proteomes" id="UP000048289"/>
    </source>
</evidence>
<dbReference type="Gene3D" id="3.10.420.10">
    <property type="entry name" value="SecB-like"/>
    <property type="match status" value="1"/>
</dbReference>
<dbReference type="AlphaFoldDB" id="A0A045JP56"/>
<dbReference type="EMBL" id="CSAE01000017">
    <property type="protein sequence ID" value="COV01857.1"/>
    <property type="molecule type" value="Genomic_DNA"/>
</dbReference>
<dbReference type="OMA" id="EVDFPPQ"/>
<dbReference type="EMBL" id="QTBD01000169">
    <property type="protein sequence ID" value="REQ50276.1"/>
    <property type="molecule type" value="Genomic_DNA"/>
</dbReference>
<proteinExistence type="predicted"/>
<dbReference type="Proteomes" id="UP000256381">
    <property type="component" value="Unassembled WGS sequence"/>
</dbReference>
<evidence type="ECO:0000313" key="8">
    <source>
        <dbReference type="EMBL" id="REQ50276.1"/>
    </source>
</evidence>
<evidence type="ECO:0000313" key="11">
    <source>
        <dbReference type="Proteomes" id="UP000044938"/>
    </source>
</evidence>
<dbReference type="GeneID" id="45425927"/>
<gene>
    <name evidence="3" type="primary">secBL</name>
    <name evidence="9" type="ORF">DKC2_2068</name>
    <name evidence="8" type="ORF">DSJ38_14790</name>
    <name evidence="4" type="ORF">ERS007679_00246</name>
    <name evidence="1" type="ORF">ERS007681_00300</name>
    <name evidence="5" type="ORF">ERS007703_00298</name>
    <name evidence="6" type="ORF">ERS007720_00183</name>
    <name evidence="2" type="ORF">ERS027646_00602</name>
    <name evidence="3" type="ORF">ERS094118_02797</name>
    <name evidence="7" type="ORF">J8J21_15050</name>
</gene>
<evidence type="ECO:0000313" key="9">
    <source>
        <dbReference type="EMBL" id="VCU50229.1"/>
    </source>
</evidence>
<reference evidence="9 17" key="6">
    <citation type="submission" date="2018-08" db="EMBL/GenBank/DDBJ databases">
        <authorList>
            <person name="Fokvardsen B D."/>
            <person name="Norman A."/>
        </authorList>
    </citation>
    <scope>NUCLEOTIDE SEQUENCE [LARGE SCALE GENOMIC DNA]</scope>
    <source>
        <strain evidence="9 17">DKC2</strain>
    </source>
</reference>
<dbReference type="Proteomes" id="UP000045842">
    <property type="component" value="Unassembled WGS sequence"/>
</dbReference>
<dbReference type="Proteomes" id="UP000671119">
    <property type="component" value="Unassembled WGS sequence"/>
</dbReference>
<organism evidence="3 15">
    <name type="scientific">Mycobacterium tuberculosis</name>
    <dbReference type="NCBI Taxonomy" id="1773"/>
    <lineage>
        <taxon>Bacteria</taxon>
        <taxon>Bacillati</taxon>
        <taxon>Actinomycetota</taxon>
        <taxon>Actinomycetes</taxon>
        <taxon>Mycobacteriales</taxon>
        <taxon>Mycobacteriaceae</taxon>
        <taxon>Mycobacterium</taxon>
        <taxon>Mycobacterium tuberculosis complex</taxon>
    </lineage>
</organism>
<dbReference type="RefSeq" id="WP_003409891.1">
    <property type="nucleotide sequence ID" value="NZ_AP017901.1"/>
</dbReference>
<accession>A0A045JP56</accession>
<evidence type="ECO:0000313" key="14">
    <source>
        <dbReference type="Proteomes" id="UP000048948"/>
    </source>
</evidence>
<dbReference type="EMBL" id="COPH01000022">
    <property type="protein sequence ID" value="CLW55494.1"/>
    <property type="molecule type" value="Genomic_DNA"/>
</dbReference>
<dbReference type="EMBL" id="JAGIZI010000024">
    <property type="protein sequence ID" value="MBP0684406.1"/>
    <property type="molecule type" value="Genomic_DNA"/>
</dbReference>
<reference evidence="10 11" key="1">
    <citation type="submission" date="2015-03" db="EMBL/GenBank/DDBJ databases">
        <authorList>
            <consortium name="Pathogen Informatics"/>
        </authorList>
    </citation>
    <scope>NUCLEOTIDE SEQUENCE [LARGE SCALE GENOMIC DNA]</scope>
    <source>
        <strain evidence="2 14">Bir 172</strain>
        <strain evidence="4 12">G09801536</strain>
        <strain evidence="1 13">G09901357</strain>
        <strain evidence="10">K00500041</strain>
        <strain evidence="6 11">M09401471</strain>
    </source>
</reference>
<reference evidence="7 18" key="7">
    <citation type="submission" date="2021-03" db="EMBL/GenBank/DDBJ databases">
        <title>Whole Genome Sequencing of Mycobacterium tuberculosis clinical isolates from Arunachal Pradesh, India.</title>
        <authorList>
            <person name="Singh S."/>
            <person name="Mudliar S.R."/>
            <person name="Kulsum U."/>
            <person name="Rufai S.B."/>
            <person name="Singh P.K."/>
            <person name="Umpo M."/>
            <person name="Nyori M."/>
        </authorList>
    </citation>
    <scope>NUCLEOTIDE SEQUENCE [LARGE SCALE GENOMIC DNA]</scope>
    <source>
        <strain evidence="7 18">OMICS/BPL/0142/20/SP</strain>
    </source>
</reference>
<dbReference type="EMBL" id="CSAJ01000011">
    <property type="protein sequence ID" value="COV42180.1"/>
    <property type="molecule type" value="Genomic_DNA"/>
</dbReference>
<dbReference type="PATRIC" id="fig|1773.206.peg.1849"/>
<evidence type="ECO:0000313" key="2">
    <source>
        <dbReference type="EMBL" id="CKR75886.1"/>
    </source>
</evidence>
<reference evidence="5" key="3">
    <citation type="submission" date="2015-03" db="EMBL/GenBank/DDBJ databases">
        <authorList>
            <person name="Murphy D."/>
        </authorList>
    </citation>
    <scope>NUCLEOTIDE SEQUENCE [LARGE SCALE GENOMIC DNA]</scope>
    <source>
        <strain evidence="5">K00500041</strain>
    </source>
</reference>
<evidence type="ECO:0000313" key="15">
    <source>
        <dbReference type="Proteomes" id="UP000050139"/>
    </source>
</evidence>
<dbReference type="EMBL" id="CNGE01000066">
    <property type="protein sequence ID" value="CKR75886.1"/>
    <property type="molecule type" value="Genomic_DNA"/>
</dbReference>
<dbReference type="Proteomes" id="UP000050139">
    <property type="component" value="Unassembled WGS sequence"/>
</dbReference>
<evidence type="ECO:0000313" key="7">
    <source>
        <dbReference type="EMBL" id="MBP0684406.1"/>
    </source>
</evidence>
<name>A0A045JP56_MYCTX</name>
<evidence type="ECO:0000313" key="10">
    <source>
        <dbReference type="Proteomes" id="UP000038802"/>
    </source>
</evidence>